<keyword evidence="3" id="KW-0520">NAD</keyword>
<accession>A0A0D0GQ71</accession>
<evidence type="ECO:0000256" key="7">
    <source>
        <dbReference type="RuleBase" id="RU003345"/>
    </source>
</evidence>
<evidence type="ECO:0000256" key="1">
    <source>
        <dbReference type="ARBA" id="ARBA00009986"/>
    </source>
</evidence>
<evidence type="ECO:0000256" key="4">
    <source>
        <dbReference type="PIRNR" id="PIRNR036492"/>
    </source>
</evidence>
<dbReference type="OrthoDB" id="781568at2"/>
<dbReference type="CDD" id="cd07136">
    <property type="entry name" value="ALDH_YwdH-P39616"/>
    <property type="match status" value="1"/>
</dbReference>
<keyword evidence="2 4" id="KW-0560">Oxidoreductase</keyword>
<dbReference type="InterPro" id="IPR016163">
    <property type="entry name" value="Ald_DH_C"/>
</dbReference>
<dbReference type="GO" id="GO:0004029">
    <property type="term" value="F:aldehyde dehydrogenase (NAD+) activity"/>
    <property type="evidence" value="ECO:0007669"/>
    <property type="project" value="TreeGrafter"/>
</dbReference>
<dbReference type="RefSeq" id="WP_041878841.1">
    <property type="nucleotide sequence ID" value="NZ_CP157278.1"/>
</dbReference>
<feature type="active site" evidence="5">
    <location>
        <position position="241"/>
    </location>
</feature>
<name>A0A0D0GQ71_9SPHI</name>
<dbReference type="Gene3D" id="3.40.605.10">
    <property type="entry name" value="Aldehyde Dehydrogenase, Chain A, domain 1"/>
    <property type="match status" value="1"/>
</dbReference>
<dbReference type="InterPro" id="IPR016161">
    <property type="entry name" value="Ald_DH/histidinol_DH"/>
</dbReference>
<organism evidence="9 10">
    <name type="scientific">Pedobacter lusitanus</name>
    <dbReference type="NCBI Taxonomy" id="1503925"/>
    <lineage>
        <taxon>Bacteria</taxon>
        <taxon>Pseudomonadati</taxon>
        <taxon>Bacteroidota</taxon>
        <taxon>Sphingobacteriia</taxon>
        <taxon>Sphingobacteriales</taxon>
        <taxon>Sphingobacteriaceae</taxon>
        <taxon>Pedobacter</taxon>
    </lineage>
</organism>
<evidence type="ECO:0000259" key="8">
    <source>
        <dbReference type="Pfam" id="PF00171"/>
    </source>
</evidence>
<evidence type="ECO:0000313" key="9">
    <source>
        <dbReference type="EMBL" id="KIO78315.1"/>
    </source>
</evidence>
<dbReference type="PANTHER" id="PTHR43570:SF16">
    <property type="entry name" value="ALDEHYDE DEHYDROGENASE TYPE III, ISOFORM Q"/>
    <property type="match status" value="1"/>
</dbReference>
<feature type="active site" evidence="5 6">
    <location>
        <position position="207"/>
    </location>
</feature>
<feature type="domain" description="Aldehyde dehydrogenase" evidence="8">
    <location>
        <begin position="19"/>
        <end position="421"/>
    </location>
</feature>
<dbReference type="AlphaFoldDB" id="A0A0D0GQ71"/>
<dbReference type="PROSITE" id="PS00687">
    <property type="entry name" value="ALDEHYDE_DEHYDR_GLU"/>
    <property type="match status" value="1"/>
</dbReference>
<proteinExistence type="inferred from homology"/>
<reference evidence="9 10" key="1">
    <citation type="submission" date="2015-01" db="EMBL/GenBank/DDBJ databases">
        <title>Draft genome sequence of Pedobacter sp. NL19 isolated from sludge of an effluent treatment pond in an abandoned uranium mine.</title>
        <authorList>
            <person name="Santos T."/>
            <person name="Caetano T."/>
            <person name="Covas C."/>
            <person name="Cruz A."/>
            <person name="Mendo S."/>
        </authorList>
    </citation>
    <scope>NUCLEOTIDE SEQUENCE [LARGE SCALE GENOMIC DNA]</scope>
    <source>
        <strain evidence="9 10">NL19</strain>
    </source>
</reference>
<dbReference type="PIRSF" id="PIRSF036492">
    <property type="entry name" value="ALDH"/>
    <property type="match status" value="1"/>
</dbReference>
<evidence type="ECO:0000256" key="3">
    <source>
        <dbReference type="ARBA" id="ARBA00023027"/>
    </source>
</evidence>
<dbReference type="GO" id="GO:0005737">
    <property type="term" value="C:cytoplasm"/>
    <property type="evidence" value="ECO:0007669"/>
    <property type="project" value="TreeGrafter"/>
</dbReference>
<dbReference type="FunFam" id="3.40.309.10:FF:000003">
    <property type="entry name" value="Aldehyde dehydrogenase"/>
    <property type="match status" value="1"/>
</dbReference>
<dbReference type="SUPFAM" id="SSF53720">
    <property type="entry name" value="ALDH-like"/>
    <property type="match status" value="1"/>
</dbReference>
<sequence>MEKLVKTQLDYFNTNVTKSVSFRIGQLNKLYALLESNERLLEEAIYRDYGKSPFETFQTEFAAVFEEIKVAVRDLEQWAAVKPVATNSRNEPATSYLIPEPLGVSLVIGPWNYPYQLSLAPVVAAIAAGCTVILKPSELTANCSAVMAKLVNENFEEQYFHVVEGGIAETTALLDQKFDIIFFTGSVPVGKIIYQAAAKNLTPVVLELGGKSPVIIMPDCDLDISVRRLVWAKYLNSGQTCISPDYVYVHQSIEEKFLQKVAEEIKKADYKLENGNFVRIINERNTDRVSGLINPAKIYTGGNYDIDARFIEPTVLHQVTWDDKVMKDEIFGPIMAVMTFEDLDKVIKEIKDRPKPLALYLFTQDENVKKKVLGEISFGGGCVNEAIMHIANGNLPFGGVGASGLGNYHGEAGFRAFSHYKGILDKALVEDPDIKYSPHTEEKLQRMKAAAK</sequence>
<dbReference type="EMBL" id="JXRA01000017">
    <property type="protein sequence ID" value="KIO78315.1"/>
    <property type="molecule type" value="Genomic_DNA"/>
</dbReference>
<dbReference type="InterPro" id="IPR016162">
    <property type="entry name" value="Ald_DH_N"/>
</dbReference>
<evidence type="ECO:0000256" key="2">
    <source>
        <dbReference type="ARBA" id="ARBA00023002"/>
    </source>
</evidence>
<dbReference type="InterPro" id="IPR012394">
    <property type="entry name" value="Aldehyde_DH_NAD(P)"/>
</dbReference>
<comment type="caution">
    <text evidence="9">The sequence shown here is derived from an EMBL/GenBank/DDBJ whole genome shotgun (WGS) entry which is preliminary data.</text>
</comment>
<dbReference type="InterPro" id="IPR029510">
    <property type="entry name" value="Ald_DH_CS_GLU"/>
</dbReference>
<keyword evidence="10" id="KW-1185">Reference proteome</keyword>
<dbReference type="InterPro" id="IPR015590">
    <property type="entry name" value="Aldehyde_DH_dom"/>
</dbReference>
<gene>
    <name evidence="9" type="ORF">TH53_04730</name>
</gene>
<dbReference type="PANTHER" id="PTHR43570">
    <property type="entry name" value="ALDEHYDE DEHYDROGENASE"/>
    <property type="match status" value="1"/>
</dbReference>
<comment type="similarity">
    <text evidence="1 4 7">Belongs to the aldehyde dehydrogenase family.</text>
</comment>
<dbReference type="Proteomes" id="UP000032049">
    <property type="component" value="Unassembled WGS sequence"/>
</dbReference>
<protein>
    <recommendedName>
        <fullName evidence="4">Aldehyde dehydrogenase</fullName>
    </recommendedName>
</protein>
<evidence type="ECO:0000256" key="5">
    <source>
        <dbReference type="PIRSR" id="PIRSR036492-1"/>
    </source>
</evidence>
<dbReference type="Pfam" id="PF00171">
    <property type="entry name" value="Aldedh"/>
    <property type="match status" value="1"/>
</dbReference>
<evidence type="ECO:0000256" key="6">
    <source>
        <dbReference type="PROSITE-ProRule" id="PRU10007"/>
    </source>
</evidence>
<dbReference type="GO" id="GO:0006081">
    <property type="term" value="P:aldehyde metabolic process"/>
    <property type="evidence" value="ECO:0007669"/>
    <property type="project" value="InterPro"/>
</dbReference>
<dbReference type="Gene3D" id="3.40.309.10">
    <property type="entry name" value="Aldehyde Dehydrogenase, Chain A, domain 2"/>
    <property type="match status" value="1"/>
</dbReference>
<evidence type="ECO:0000313" key="10">
    <source>
        <dbReference type="Proteomes" id="UP000032049"/>
    </source>
</evidence>
<dbReference type="STRING" id="1503925.TH53_04730"/>
<dbReference type="FunFam" id="3.40.605.10:FF:000004">
    <property type="entry name" value="Aldehyde dehydrogenase"/>
    <property type="match status" value="1"/>
</dbReference>